<comment type="caution">
    <text evidence="15">The sequence shown here is derived from an EMBL/GenBank/DDBJ whole genome shotgun (WGS) entry which is preliminary data.</text>
</comment>
<evidence type="ECO:0000256" key="9">
    <source>
        <dbReference type="PIRSR" id="PIRSR600269-50"/>
    </source>
</evidence>
<dbReference type="FunFam" id="2.70.98.20:FF:000001">
    <property type="entry name" value="Amine oxidase"/>
    <property type="match status" value="1"/>
</dbReference>
<evidence type="ECO:0000256" key="3">
    <source>
        <dbReference type="ARBA" id="ARBA00011738"/>
    </source>
</evidence>
<dbReference type="EC" id="1.4.3.-" evidence="11"/>
<evidence type="ECO:0000259" key="13">
    <source>
        <dbReference type="Pfam" id="PF02727"/>
    </source>
</evidence>
<dbReference type="InterPro" id="IPR036460">
    <property type="entry name" value="Cu_amine_oxidase_C_sf"/>
</dbReference>
<keyword evidence="7 11" id="KW-0186">Copper</keyword>
<dbReference type="InterPro" id="IPR049948">
    <property type="entry name" value="Cu_Am_ox_TPQ-bd"/>
</dbReference>
<dbReference type="Gene3D" id="2.70.98.20">
    <property type="entry name" value="Copper amine oxidase, catalytic domain"/>
    <property type="match status" value="1"/>
</dbReference>
<evidence type="ECO:0000313" key="16">
    <source>
        <dbReference type="Proteomes" id="UP000030143"/>
    </source>
</evidence>
<evidence type="ECO:0000256" key="6">
    <source>
        <dbReference type="ARBA" id="ARBA00023002"/>
    </source>
</evidence>
<evidence type="ECO:0000256" key="1">
    <source>
        <dbReference type="ARBA" id="ARBA00001935"/>
    </source>
</evidence>
<evidence type="ECO:0000256" key="5">
    <source>
        <dbReference type="ARBA" id="ARBA00022772"/>
    </source>
</evidence>
<dbReference type="AlphaFoldDB" id="A0A0A2JH75"/>
<dbReference type="HOGENOM" id="CLU_011500_3_1_1"/>
<evidence type="ECO:0000256" key="4">
    <source>
        <dbReference type="ARBA" id="ARBA00022723"/>
    </source>
</evidence>
<dbReference type="PANTHER" id="PTHR10638:SF91">
    <property type="entry name" value="AMINE OXIDASE"/>
    <property type="match status" value="1"/>
</dbReference>
<dbReference type="STRING" id="27334.A0A0A2JH75"/>
<evidence type="ECO:0000259" key="14">
    <source>
        <dbReference type="Pfam" id="PF02728"/>
    </source>
</evidence>
<evidence type="ECO:0000256" key="2">
    <source>
        <dbReference type="ARBA" id="ARBA00007983"/>
    </source>
</evidence>
<dbReference type="GO" id="GO:0008131">
    <property type="term" value="F:primary methylamine oxidase activity"/>
    <property type="evidence" value="ECO:0007669"/>
    <property type="project" value="InterPro"/>
</dbReference>
<comment type="PTM">
    <text evidence="10 11">Topaquinone (TPQ) is generated by copper-dependent autoxidation of a specific tyrosyl residue.</text>
</comment>
<dbReference type="Gene3D" id="3.10.450.40">
    <property type="match status" value="2"/>
</dbReference>
<dbReference type="VEuPathDB" id="FungiDB:PEXP_097730"/>
<reference evidence="15 16" key="1">
    <citation type="journal article" date="2015" name="Mol. Plant Microbe Interact.">
        <title>Genome, transcriptome, and functional analyses of Penicillium expansum provide new insights into secondary metabolism and pathogenicity.</title>
        <authorList>
            <person name="Ballester A.R."/>
            <person name="Marcet-Houben M."/>
            <person name="Levin E."/>
            <person name="Sela N."/>
            <person name="Selma-Lazaro C."/>
            <person name="Carmona L."/>
            <person name="Wisniewski M."/>
            <person name="Droby S."/>
            <person name="Gonzalez-Candelas L."/>
            <person name="Gabaldon T."/>
        </authorList>
    </citation>
    <scope>NUCLEOTIDE SEQUENCE [LARGE SCALE GENOMIC DNA]</scope>
    <source>
        <strain evidence="15 16">MD-8</strain>
    </source>
</reference>
<dbReference type="SUPFAM" id="SSF54416">
    <property type="entry name" value="Amine oxidase N-terminal region"/>
    <property type="match status" value="2"/>
</dbReference>
<dbReference type="PROSITE" id="PS01164">
    <property type="entry name" value="COPPER_AMINE_OXID_1"/>
    <property type="match status" value="1"/>
</dbReference>
<comment type="cofactor">
    <cofactor evidence="1">
        <name>Cu cation</name>
        <dbReference type="ChEBI" id="CHEBI:23378"/>
    </cofactor>
</comment>
<keyword evidence="6 11" id="KW-0560">Oxidoreductase</keyword>
<proteinExistence type="inferred from homology"/>
<name>A0A0A2JH75_PENEN</name>
<evidence type="ECO:0000256" key="8">
    <source>
        <dbReference type="ARBA" id="ARBA00023157"/>
    </source>
</evidence>
<dbReference type="Proteomes" id="UP000030143">
    <property type="component" value="Unassembled WGS sequence"/>
</dbReference>
<feature type="domain" description="Copper amine oxidase N2-terminal" evidence="13">
    <location>
        <begin position="5"/>
        <end position="59"/>
    </location>
</feature>
<dbReference type="InterPro" id="IPR015800">
    <property type="entry name" value="Cu_amine_oxidase_N2"/>
</dbReference>
<dbReference type="Pfam" id="PF01179">
    <property type="entry name" value="Cu_amine_oxid"/>
    <property type="match status" value="1"/>
</dbReference>
<feature type="domain" description="Copper amine oxidase catalytic" evidence="12">
    <location>
        <begin position="248"/>
        <end position="649"/>
    </location>
</feature>
<keyword evidence="8" id="KW-1015">Disulfide bond</keyword>
<protein>
    <recommendedName>
        <fullName evidence="11">Amine oxidase</fullName>
        <ecNumber evidence="11">1.4.3.-</ecNumber>
    </recommendedName>
</protein>
<sequence>MSRQHPLQNVTASEIRRATAVVQGCAKARGSLKSIRFKYITLHEPPKALLMPYLDAESDGVPVDSRPFVPRLVAALYTDENTGEAFESIVSLDSETEVDVVKLLAGQQAPTDGGQPRQFIKTILNDPSVVEAIAKLKLPANAKIYCDPWSYGADKFSDIDTRAQIQAFLYACTSSHLEANQYAFPLPISPVLDVGENKIVRIDTLATGGTEDGLKHNTAPDAPLAHCRAKEYHPDLLDLPVRTDLKPLHVVQPEGPSFTVSDGNLVQWQKWRFRVGFHYREGLTIHDVRYDGRKTFYRLSMSEMTVPYGDPRAPYHRKQAFDIGDAGAGACSNVLGLGCDCLGLIHYFNGWLADENGEPEESRNAICMHEQDSGIGWKHSNRRTGVASITRGRTLILQNILTLMNYEYIFAWIFHQNGTVQFETRATGIVSTALIDDGKHSPWGNVVAPGVLAQNHQHLFCLRIDPMIDGVRNTLVQEDCVALPETDDENPFGNAWKVEKSIFEKSTFADAAPEKNRVFKIINESRTNRVSGNPVGYKLAPLPSQMLLAGKNSITRQRARFAEHHIWVTKYRDGDLWAGGKWTEQSVRETDGVFDYAARNENVKDEDIVIWHTLGMTHSATPEQFPVMGVETLSVSLKPADFFEYNPALDVPQSTQEINKSVQVSGSMCQSC</sequence>
<dbReference type="Pfam" id="PF02728">
    <property type="entry name" value="Cu_amine_oxidN3"/>
    <property type="match status" value="1"/>
</dbReference>
<dbReference type="GeneID" id="27679877"/>
<comment type="similarity">
    <text evidence="2 11">Belongs to the copper/topaquinone oxidase family.</text>
</comment>
<keyword evidence="5 9" id="KW-0801">TPQ</keyword>
<evidence type="ECO:0000256" key="10">
    <source>
        <dbReference type="PIRSR" id="PIRSR600269-51"/>
    </source>
</evidence>
<feature type="active site" description="Schiff-base intermediate with substrate; via topaquinone" evidence="9">
    <location>
        <position position="406"/>
    </location>
</feature>
<accession>A0A0A2JH75</accession>
<evidence type="ECO:0000256" key="11">
    <source>
        <dbReference type="RuleBase" id="RU000672"/>
    </source>
</evidence>
<dbReference type="GO" id="GO:0005507">
    <property type="term" value="F:copper ion binding"/>
    <property type="evidence" value="ECO:0007669"/>
    <property type="project" value="InterPro"/>
</dbReference>
<dbReference type="Pfam" id="PF02727">
    <property type="entry name" value="Cu_amine_oxidN2"/>
    <property type="match status" value="1"/>
</dbReference>
<organism evidence="15 16">
    <name type="scientific">Penicillium expansum</name>
    <name type="common">Blue mold rot fungus</name>
    <dbReference type="NCBI Taxonomy" id="27334"/>
    <lineage>
        <taxon>Eukaryota</taxon>
        <taxon>Fungi</taxon>
        <taxon>Dikarya</taxon>
        <taxon>Ascomycota</taxon>
        <taxon>Pezizomycotina</taxon>
        <taxon>Eurotiomycetes</taxon>
        <taxon>Eurotiomycetidae</taxon>
        <taxon>Eurotiales</taxon>
        <taxon>Aspergillaceae</taxon>
        <taxon>Penicillium</taxon>
    </lineage>
</organism>
<dbReference type="SUPFAM" id="SSF49998">
    <property type="entry name" value="Amine oxidase catalytic domain"/>
    <property type="match status" value="1"/>
</dbReference>
<dbReference type="EMBL" id="JQFZ01000216">
    <property type="protein sequence ID" value="KGO54704.1"/>
    <property type="molecule type" value="Genomic_DNA"/>
</dbReference>
<keyword evidence="4 11" id="KW-0479">Metal-binding</keyword>
<evidence type="ECO:0000256" key="7">
    <source>
        <dbReference type="ARBA" id="ARBA00023008"/>
    </source>
</evidence>
<feature type="domain" description="Copper amine oxidase N3-terminal" evidence="14">
    <location>
        <begin position="121"/>
        <end position="203"/>
    </location>
</feature>
<comment type="subunit">
    <text evidence="3">Homodimer.</text>
</comment>
<dbReference type="PANTHER" id="PTHR10638">
    <property type="entry name" value="COPPER AMINE OXIDASE"/>
    <property type="match status" value="1"/>
</dbReference>
<gene>
    <name evidence="15" type="ORF">PEX2_071870</name>
</gene>
<dbReference type="InterPro" id="IPR016182">
    <property type="entry name" value="Cu_amine_oxidase_N-reg"/>
</dbReference>
<dbReference type="InterPro" id="IPR000269">
    <property type="entry name" value="Cu_amine_oxidase"/>
</dbReference>
<dbReference type="GO" id="GO:0048038">
    <property type="term" value="F:quinone binding"/>
    <property type="evidence" value="ECO:0007669"/>
    <property type="project" value="InterPro"/>
</dbReference>
<keyword evidence="16" id="KW-1185">Reference proteome</keyword>
<dbReference type="InterPro" id="IPR015798">
    <property type="entry name" value="Cu_amine_oxidase_C"/>
</dbReference>
<dbReference type="InterPro" id="IPR015802">
    <property type="entry name" value="Cu_amine_oxidase_N3"/>
</dbReference>
<feature type="active site" description="Proton acceptor" evidence="9">
    <location>
        <position position="322"/>
    </location>
</feature>
<dbReference type="RefSeq" id="XP_016597041.1">
    <property type="nucleotide sequence ID" value="XM_016744457.1"/>
</dbReference>
<evidence type="ECO:0000313" key="15">
    <source>
        <dbReference type="EMBL" id="KGO54704.1"/>
    </source>
</evidence>
<dbReference type="GO" id="GO:0009308">
    <property type="term" value="P:amine metabolic process"/>
    <property type="evidence" value="ECO:0007669"/>
    <property type="project" value="UniProtKB-UniRule"/>
</dbReference>
<comment type="cofactor">
    <cofactor evidence="11">
        <name>Cu cation</name>
        <dbReference type="ChEBI" id="CHEBI:23378"/>
    </cofactor>
    <text evidence="11">Contains 1 topaquinone per subunit.</text>
</comment>
<feature type="modified residue" description="2',4',5'-topaquinone" evidence="10">
    <location>
        <position position="406"/>
    </location>
</feature>
<evidence type="ECO:0000259" key="12">
    <source>
        <dbReference type="Pfam" id="PF01179"/>
    </source>
</evidence>